<feature type="non-terminal residue" evidence="16">
    <location>
        <position position="673"/>
    </location>
</feature>
<proteinExistence type="inferred from homology"/>
<evidence type="ECO:0000256" key="9">
    <source>
        <dbReference type="ARBA" id="ARBA00055053"/>
    </source>
</evidence>
<dbReference type="GO" id="GO:0005886">
    <property type="term" value="C:plasma membrane"/>
    <property type="evidence" value="ECO:0007669"/>
    <property type="project" value="UniProtKB-SubCell"/>
</dbReference>
<dbReference type="FunFam" id="3.40.50.300:FF:000287">
    <property type="entry name" value="Multidrug ABC transporter ATP-binding protein"/>
    <property type="match status" value="1"/>
</dbReference>
<comment type="function">
    <text evidence="9">ABC transporter involved in fatty acid import. Transmembrane domains (TMD) form a pore in the membrane and the ATP-binding domain (NBD) is responsible for energy generation.</text>
</comment>
<keyword evidence="2" id="KW-0813">Transport</keyword>
<dbReference type="SUPFAM" id="SSF52540">
    <property type="entry name" value="P-loop containing nucleoside triphosphate hydrolases"/>
    <property type="match status" value="1"/>
</dbReference>
<dbReference type="PROSITE" id="PS50893">
    <property type="entry name" value="ABC_TRANSPORTER_2"/>
    <property type="match status" value="1"/>
</dbReference>
<dbReference type="Proteomes" id="UP000230956">
    <property type="component" value="Unassembled WGS sequence"/>
</dbReference>
<protein>
    <recommendedName>
        <fullName evidence="11">Fatty acid ABC transporter ATP-binding/permease protein</fullName>
    </recommendedName>
</protein>
<comment type="caution">
    <text evidence="16">The sequence shown here is derived from an EMBL/GenBank/DDBJ whole genome shotgun (WGS) entry which is preliminary data.</text>
</comment>
<evidence type="ECO:0000313" key="16">
    <source>
        <dbReference type="EMBL" id="PIZ35412.1"/>
    </source>
</evidence>
<dbReference type="PROSITE" id="PS50929">
    <property type="entry name" value="ABC_TM1F"/>
    <property type="match status" value="1"/>
</dbReference>
<keyword evidence="3" id="KW-1003">Cell membrane</keyword>
<evidence type="ECO:0000256" key="12">
    <source>
        <dbReference type="SAM" id="MobiDB-lite"/>
    </source>
</evidence>
<keyword evidence="8 13" id="KW-0472">Membrane</keyword>
<dbReference type="InterPro" id="IPR017871">
    <property type="entry name" value="ABC_transporter-like_CS"/>
</dbReference>
<dbReference type="Gene3D" id="1.20.1560.10">
    <property type="entry name" value="ABC transporter type 1, transmembrane domain"/>
    <property type="match status" value="1"/>
</dbReference>
<evidence type="ECO:0000256" key="13">
    <source>
        <dbReference type="SAM" id="Phobius"/>
    </source>
</evidence>
<dbReference type="SUPFAM" id="SSF90123">
    <property type="entry name" value="ABC transporter transmembrane region"/>
    <property type="match status" value="1"/>
</dbReference>
<gene>
    <name evidence="16" type="ORF">COY37_10475</name>
</gene>
<keyword evidence="5" id="KW-0547">Nucleotide-binding</keyword>
<evidence type="ECO:0000256" key="10">
    <source>
        <dbReference type="ARBA" id="ARBA00061644"/>
    </source>
</evidence>
<feature type="transmembrane region" description="Helical" evidence="13">
    <location>
        <begin position="61"/>
        <end position="81"/>
    </location>
</feature>
<dbReference type="InterPro" id="IPR003593">
    <property type="entry name" value="AAA+_ATPase"/>
</dbReference>
<sequence>MSDRNAAPPQKPGGPGPFGGSGPRPGGRGPFGGHGPMMQGGEKAKNFKGTMSNLITYMRPFWVSIIIVLVFAIASTVFTIVSPRILGNITNQVVNDYTNRALYDQITSKLPKGVTLPPGTTGAELLKQAPPAMLKKIPANKLATIKALDFSKRPGINFQKIADIALLLIVLYLLSTLFSYIQGWIMSGVSQKITYRFRRDISEKINRMPLKYFDTKTHGEVLSRVTNDVETVSQTLNQSMTQIVTSITMIVGILGMMFSISWLLTLVTLVILPFSFGFIGAVVKRSQKHFRNQQATLGKLNGHVEEMYSGHNVMKVFNGEKRSIEKFQTINRGLYESAWKSQFLSGLMFPIMNFIGNLGFVGVSVVGGWLAIRGSINIGDIQAFIQYVRQFNQPISQTANVANILQSTAAAAERVFEFLGEEEEIPQAEQPVEIKSVKGAVEFDNVVFGYNPEKTIIKGFTASIQPGQRIAIVGPTGAGKTTMVNLLMRFYDVNQGSIKIDGIDIRDMRRSGVRKMFGMVLQDTWLFNGTIKENIAYSNPEATDEEILAAAKAAHVDRFVHSLPNGYDMVLNEEADNVSQGEKQLLTIARALLANPPMLILDEATSSVDTRTEVLIQKAMETLMEGRTSFVIAHRLSTIRDADLILVMDNGNIVEQGTHNELLSANGFYASLY</sequence>
<evidence type="ECO:0000256" key="4">
    <source>
        <dbReference type="ARBA" id="ARBA00022692"/>
    </source>
</evidence>
<dbReference type="InterPro" id="IPR011527">
    <property type="entry name" value="ABC1_TM_dom"/>
</dbReference>
<dbReference type="InterPro" id="IPR003439">
    <property type="entry name" value="ABC_transporter-like_ATP-bd"/>
</dbReference>
<dbReference type="InterPro" id="IPR027417">
    <property type="entry name" value="P-loop_NTPase"/>
</dbReference>
<feature type="region of interest" description="Disordered" evidence="12">
    <location>
        <begin position="1"/>
        <end position="44"/>
    </location>
</feature>
<feature type="transmembrane region" description="Helical" evidence="13">
    <location>
        <begin position="250"/>
        <end position="283"/>
    </location>
</feature>
<dbReference type="SMART" id="SM00382">
    <property type="entry name" value="AAA"/>
    <property type="match status" value="1"/>
</dbReference>
<evidence type="ECO:0000256" key="11">
    <source>
        <dbReference type="ARBA" id="ARBA00071747"/>
    </source>
</evidence>
<feature type="domain" description="ABC transporter" evidence="14">
    <location>
        <begin position="441"/>
        <end position="673"/>
    </location>
</feature>
<dbReference type="Gene3D" id="3.40.50.300">
    <property type="entry name" value="P-loop containing nucleotide triphosphate hydrolases"/>
    <property type="match status" value="1"/>
</dbReference>
<evidence type="ECO:0000256" key="5">
    <source>
        <dbReference type="ARBA" id="ARBA00022741"/>
    </source>
</evidence>
<dbReference type="InterPro" id="IPR039421">
    <property type="entry name" value="Type_1_exporter"/>
</dbReference>
<dbReference type="GO" id="GO:0016887">
    <property type="term" value="F:ATP hydrolysis activity"/>
    <property type="evidence" value="ECO:0007669"/>
    <property type="project" value="InterPro"/>
</dbReference>
<name>A0A2M7T5J0_9ACTN</name>
<feature type="compositionally biased region" description="Gly residues" evidence="12">
    <location>
        <begin position="16"/>
        <end position="35"/>
    </location>
</feature>
<comment type="similarity">
    <text evidence="10">Belongs to the ABC transporter superfamily. Lipid exporter (TC 3.A.1.106) family.</text>
</comment>
<evidence type="ECO:0000256" key="1">
    <source>
        <dbReference type="ARBA" id="ARBA00004651"/>
    </source>
</evidence>
<feature type="transmembrane region" description="Helical" evidence="13">
    <location>
        <begin position="161"/>
        <end position="181"/>
    </location>
</feature>
<evidence type="ECO:0000256" key="7">
    <source>
        <dbReference type="ARBA" id="ARBA00022989"/>
    </source>
</evidence>
<dbReference type="AlphaFoldDB" id="A0A2M7T5J0"/>
<dbReference type="FunFam" id="1.20.1560.10:FF:000011">
    <property type="entry name" value="Multidrug ABC transporter ATP-binding protein"/>
    <property type="match status" value="1"/>
</dbReference>
<evidence type="ECO:0000313" key="17">
    <source>
        <dbReference type="Proteomes" id="UP000230956"/>
    </source>
</evidence>
<evidence type="ECO:0000259" key="14">
    <source>
        <dbReference type="PROSITE" id="PS50893"/>
    </source>
</evidence>
<dbReference type="EMBL" id="PFNG01000242">
    <property type="protein sequence ID" value="PIZ35412.1"/>
    <property type="molecule type" value="Genomic_DNA"/>
</dbReference>
<dbReference type="PANTHER" id="PTHR43394:SF1">
    <property type="entry name" value="ATP-BINDING CASSETTE SUB-FAMILY B MEMBER 10, MITOCHONDRIAL"/>
    <property type="match status" value="1"/>
</dbReference>
<accession>A0A2M7T5J0</accession>
<dbReference type="CDD" id="cd03254">
    <property type="entry name" value="ABCC_Glucan_exporter_like"/>
    <property type="match status" value="1"/>
</dbReference>
<dbReference type="Pfam" id="PF00005">
    <property type="entry name" value="ABC_tran"/>
    <property type="match status" value="1"/>
</dbReference>
<evidence type="ECO:0000256" key="3">
    <source>
        <dbReference type="ARBA" id="ARBA00022475"/>
    </source>
</evidence>
<evidence type="ECO:0000259" key="15">
    <source>
        <dbReference type="PROSITE" id="PS50929"/>
    </source>
</evidence>
<organism evidence="16 17">
    <name type="scientific">Candidatus Aquicultor secundus</name>
    <dbReference type="NCBI Taxonomy" id="1973895"/>
    <lineage>
        <taxon>Bacteria</taxon>
        <taxon>Bacillati</taxon>
        <taxon>Actinomycetota</taxon>
        <taxon>Candidatus Aquicultoria</taxon>
        <taxon>Candidatus Aquicultorales</taxon>
        <taxon>Candidatus Aquicultoraceae</taxon>
        <taxon>Candidatus Aquicultor</taxon>
    </lineage>
</organism>
<keyword evidence="6" id="KW-0067">ATP-binding</keyword>
<keyword evidence="4 13" id="KW-0812">Transmembrane</keyword>
<comment type="subcellular location">
    <subcellularLocation>
        <location evidence="1">Cell membrane</location>
        <topology evidence="1">Multi-pass membrane protein</topology>
    </subcellularLocation>
</comment>
<dbReference type="GO" id="GO:0015421">
    <property type="term" value="F:ABC-type oligopeptide transporter activity"/>
    <property type="evidence" value="ECO:0007669"/>
    <property type="project" value="TreeGrafter"/>
</dbReference>
<feature type="transmembrane region" description="Helical" evidence="13">
    <location>
        <begin position="347"/>
        <end position="372"/>
    </location>
</feature>
<dbReference type="GO" id="GO:0005524">
    <property type="term" value="F:ATP binding"/>
    <property type="evidence" value="ECO:0007669"/>
    <property type="project" value="UniProtKB-KW"/>
</dbReference>
<reference evidence="17" key="1">
    <citation type="submission" date="2017-09" db="EMBL/GenBank/DDBJ databases">
        <title>Depth-based differentiation of microbial function through sediment-hosted aquifers and enrichment of novel symbionts in the deep terrestrial subsurface.</title>
        <authorList>
            <person name="Probst A.J."/>
            <person name="Ladd B."/>
            <person name="Jarett J.K."/>
            <person name="Geller-Mcgrath D.E."/>
            <person name="Sieber C.M.K."/>
            <person name="Emerson J.B."/>
            <person name="Anantharaman K."/>
            <person name="Thomas B.C."/>
            <person name="Malmstrom R."/>
            <person name="Stieglmeier M."/>
            <person name="Klingl A."/>
            <person name="Woyke T."/>
            <person name="Ryan C.M."/>
            <person name="Banfield J.F."/>
        </authorList>
    </citation>
    <scope>NUCLEOTIDE SEQUENCE [LARGE SCALE GENOMIC DNA]</scope>
</reference>
<dbReference type="InterPro" id="IPR036640">
    <property type="entry name" value="ABC1_TM_sf"/>
</dbReference>
<evidence type="ECO:0000256" key="2">
    <source>
        <dbReference type="ARBA" id="ARBA00022448"/>
    </source>
</evidence>
<dbReference type="Pfam" id="PF00664">
    <property type="entry name" value="ABC_membrane"/>
    <property type="match status" value="1"/>
</dbReference>
<dbReference type="RefSeq" id="WP_286977496.1">
    <property type="nucleotide sequence ID" value="NZ_PFNG01000242.1"/>
</dbReference>
<keyword evidence="7 13" id="KW-1133">Transmembrane helix</keyword>
<evidence type="ECO:0000256" key="8">
    <source>
        <dbReference type="ARBA" id="ARBA00023136"/>
    </source>
</evidence>
<dbReference type="PROSITE" id="PS00211">
    <property type="entry name" value="ABC_TRANSPORTER_1"/>
    <property type="match status" value="1"/>
</dbReference>
<evidence type="ECO:0000256" key="6">
    <source>
        <dbReference type="ARBA" id="ARBA00022840"/>
    </source>
</evidence>
<feature type="domain" description="ABC transmembrane type-1" evidence="15">
    <location>
        <begin position="66"/>
        <end position="407"/>
    </location>
</feature>
<dbReference type="PANTHER" id="PTHR43394">
    <property type="entry name" value="ATP-DEPENDENT PERMEASE MDL1, MITOCHONDRIAL"/>
    <property type="match status" value="1"/>
</dbReference>
<dbReference type="CDD" id="cd18547">
    <property type="entry name" value="ABC_6TM_Tm288_like"/>
    <property type="match status" value="1"/>
</dbReference>